<dbReference type="Gene3D" id="3.40.1350.60">
    <property type="match status" value="1"/>
</dbReference>
<keyword evidence="4" id="KW-1185">Reference proteome</keyword>
<accession>A0AA45WIS0</accession>
<evidence type="ECO:0000259" key="2">
    <source>
        <dbReference type="Pfam" id="PF17746"/>
    </source>
</evidence>
<dbReference type="InterPro" id="IPR040452">
    <property type="entry name" value="SfsA_C"/>
</dbReference>
<dbReference type="PANTHER" id="PTHR30545:SF2">
    <property type="entry name" value="SUGAR FERMENTATION STIMULATION PROTEIN A"/>
    <property type="match status" value="1"/>
</dbReference>
<reference evidence="3" key="1">
    <citation type="submission" date="2017-05" db="EMBL/GenBank/DDBJ databases">
        <authorList>
            <person name="Varghese N."/>
            <person name="Submissions S."/>
        </authorList>
    </citation>
    <scope>NUCLEOTIDE SEQUENCE</scope>
    <source>
        <strain evidence="3">DSM 18763</strain>
    </source>
</reference>
<name>A0AA45WIS0_9AQUI</name>
<evidence type="ECO:0000313" key="3">
    <source>
        <dbReference type="EMBL" id="SMP01016.1"/>
    </source>
</evidence>
<gene>
    <name evidence="3" type="ORF">SAMN06264868_101180</name>
</gene>
<dbReference type="InterPro" id="IPR005224">
    <property type="entry name" value="SfsA"/>
</dbReference>
<organism evidence="3 4">
    <name type="scientific">Venenivibrio stagnispumantis</name>
    <dbReference type="NCBI Taxonomy" id="407998"/>
    <lineage>
        <taxon>Bacteria</taxon>
        <taxon>Pseudomonadati</taxon>
        <taxon>Aquificota</taxon>
        <taxon>Aquificia</taxon>
        <taxon>Aquificales</taxon>
        <taxon>Hydrogenothermaceae</taxon>
        <taxon>Venenivibrio</taxon>
    </lineage>
</organism>
<dbReference type="GO" id="GO:0003677">
    <property type="term" value="F:DNA binding"/>
    <property type="evidence" value="ECO:0007669"/>
    <property type="project" value="InterPro"/>
</dbReference>
<sequence length="228" mass="26235">MILFDLKSLGKIEEAVFLERPNRFKAICKKGNEIITCHVADSGRLKEIFIKGRQVFVIKNNPDMKTDYKIIAINVDGEIVLLNTSLYSKIGEEAIKKGVLGFIPDKIKKEVQFGNSRIDYLINENILVELKGSNLLIENKCLFPDAPTERGARHLEELIEAKKQGYKAIILFMAVRKCNCFYPYKQVDEKFFNTFFKALQNGVEFKGFKIEIDKNFNVILKENIKICE</sequence>
<evidence type="ECO:0000259" key="1">
    <source>
        <dbReference type="Pfam" id="PF03749"/>
    </source>
</evidence>
<dbReference type="InterPro" id="IPR041465">
    <property type="entry name" value="SfsA_N"/>
</dbReference>
<proteinExistence type="predicted"/>
<dbReference type="Pfam" id="PF03749">
    <property type="entry name" value="SfsA"/>
    <property type="match status" value="1"/>
</dbReference>
<dbReference type="Gene3D" id="2.40.50.580">
    <property type="match status" value="1"/>
</dbReference>
<comment type="caution">
    <text evidence="3">The sequence shown here is derived from an EMBL/GenBank/DDBJ whole genome shotgun (WGS) entry which is preliminary data.</text>
</comment>
<dbReference type="RefSeq" id="WP_265133636.1">
    <property type="nucleotide sequence ID" value="NZ_FXTX01000001.1"/>
</dbReference>
<protein>
    <submittedName>
        <fullName evidence="3">Sugar fermentation stimulation protein A</fullName>
    </submittedName>
</protein>
<dbReference type="AlphaFoldDB" id="A0AA45WIS0"/>
<feature type="domain" description="Sugar fermentation stimulation protein C-terminal" evidence="1">
    <location>
        <begin position="88"/>
        <end position="215"/>
    </location>
</feature>
<dbReference type="Pfam" id="PF17746">
    <property type="entry name" value="SfsA_N"/>
    <property type="match status" value="1"/>
</dbReference>
<feature type="domain" description="SfsA N-terminal OB" evidence="2">
    <location>
        <begin position="18"/>
        <end position="81"/>
    </location>
</feature>
<evidence type="ECO:0000313" key="4">
    <source>
        <dbReference type="Proteomes" id="UP001157947"/>
    </source>
</evidence>
<dbReference type="Proteomes" id="UP001157947">
    <property type="component" value="Unassembled WGS sequence"/>
</dbReference>
<dbReference type="EMBL" id="FXTX01000001">
    <property type="protein sequence ID" value="SMP01016.1"/>
    <property type="molecule type" value="Genomic_DNA"/>
</dbReference>
<dbReference type="PANTHER" id="PTHR30545">
    <property type="entry name" value="SUGAR FERMENTATION STIMULATION PROTEIN A"/>
    <property type="match status" value="1"/>
</dbReference>
<dbReference type="NCBIfam" id="TIGR00230">
    <property type="entry name" value="sfsA"/>
    <property type="match status" value="1"/>
</dbReference>